<evidence type="ECO:0000259" key="1">
    <source>
        <dbReference type="Pfam" id="PF07971"/>
    </source>
</evidence>
<dbReference type="GO" id="GO:0005829">
    <property type="term" value="C:cytosol"/>
    <property type="evidence" value="ECO:0007669"/>
    <property type="project" value="TreeGrafter"/>
</dbReference>
<dbReference type="InterPro" id="IPR008928">
    <property type="entry name" value="6-hairpin_glycosidase_sf"/>
</dbReference>
<dbReference type="GO" id="GO:0000224">
    <property type="term" value="F:peptide-N4-(N-acetyl-beta-glucosaminyl)asparagine amidase activity"/>
    <property type="evidence" value="ECO:0007669"/>
    <property type="project" value="TreeGrafter"/>
</dbReference>
<sequence length="771" mass="85001">MRTWVDPFIGIYSGQCLCGPYLPYSLVRLGPDTIVGRQSTNGYGYGVDGRIARFSHTHVSGTGGPSRYGNVGFTPFIGPVDAWRSSPLAYHPQDEYAEPGYYAVSLQPEAIRAELTVTPHVGVHRYTFPAGTGGAHLLIDAGAVIQWEEMAPIPVLPGDKPGEWTQEYTGASVGGSIEWLSPTDLVGRADCQGGWGHNYPYSVFFALHFDQPARAQQCAVGMDRVSGPIAVGPQSKAIATFRLPDDPAEQPLCVQAWVGISYASLAHACASLAREVGSDHAQATTSPRQSSRHESTASAQAESFSPTLSFLPFDHVRTAAAATWDQALTAITVKGGSVEQRTLFATLFTRLVCMPTDLGIDDEHSLWHSGTRQFTDFYCFWDSVRNANQLISLFDPEREAAFLLAALDIAEHRGWLPDAWIAGHYGVSQGGSTIDILFCEAALKGLPGLTRQDYQRALAFMRKNALVPSPDPVHFGRDLRDQDREPPLAYISTDVPRFSASKHLEYCYQDWCAGTLAAWLGESEVAEAAYARASNVWKLWRDDLRCFAPRQPDGSWLTPFDPDQVKQQPRLVPYFYEATGRQWSFQVFHDFAGLVRRHGGPEAFVEVLDAFFAQGHYIQKETLLHIPYLYHYAGRPDKSAERVRALLARAYHATRNGLSDDEDMGCQSGWYLWSTMGLYPVMGQDLYLITAPTFTEIQIKLGNSGKHLLIQAPEAGPAYGYVAEVRLNGVPLQRSWLHHAEIAQGATLTFTLSPSPTSWGYGMTPPILPLS</sequence>
<reference evidence="4" key="1">
    <citation type="submission" date="2018-12" db="EMBL/GenBank/DDBJ databases">
        <title>Tengunoibacter tsumagoiensis gen. nov., sp. nov., Dictyobacter kobayashii sp. nov., D. alpinus sp. nov., and D. joshuensis sp. nov. and description of Dictyobacteraceae fam. nov. within the order Ktedonobacterales isolated from Tengu-no-mugimeshi.</title>
        <authorList>
            <person name="Wang C.M."/>
            <person name="Zheng Y."/>
            <person name="Sakai Y."/>
            <person name="Toyoda A."/>
            <person name="Minakuchi Y."/>
            <person name="Abe K."/>
            <person name="Yokota A."/>
            <person name="Yabe S."/>
        </authorList>
    </citation>
    <scope>NUCLEOTIDE SEQUENCE [LARGE SCALE GENOMIC DNA]</scope>
    <source>
        <strain evidence="4">Uno3</strain>
    </source>
</reference>
<dbReference type="Gene3D" id="1.20.1050.60">
    <property type="entry name" value="alpha-1,2-mannosidase"/>
    <property type="match status" value="1"/>
</dbReference>
<dbReference type="GO" id="GO:0005975">
    <property type="term" value="P:carbohydrate metabolic process"/>
    <property type="evidence" value="ECO:0007669"/>
    <property type="project" value="InterPro"/>
</dbReference>
<dbReference type="Pfam" id="PF07971">
    <property type="entry name" value="Glyco_hydro_92"/>
    <property type="match status" value="1"/>
</dbReference>
<dbReference type="InterPro" id="IPR041371">
    <property type="entry name" value="GH92_N"/>
</dbReference>
<organism evidence="3 4">
    <name type="scientific">Tengunoibacter tsumagoiensis</name>
    <dbReference type="NCBI Taxonomy" id="2014871"/>
    <lineage>
        <taxon>Bacteria</taxon>
        <taxon>Bacillati</taxon>
        <taxon>Chloroflexota</taxon>
        <taxon>Ktedonobacteria</taxon>
        <taxon>Ktedonobacterales</taxon>
        <taxon>Dictyobacteraceae</taxon>
        <taxon>Tengunoibacter</taxon>
    </lineage>
</organism>
<feature type="domain" description="Glycosyl hydrolase family 92 N-terminal" evidence="2">
    <location>
        <begin position="4"/>
        <end position="261"/>
    </location>
</feature>
<keyword evidence="4" id="KW-1185">Reference proteome</keyword>
<dbReference type="PANTHER" id="PTHR12143:SF43">
    <property type="entry name" value="PUTATIVE-RELATED"/>
    <property type="match status" value="1"/>
</dbReference>
<dbReference type="FunFam" id="3.30.2080.10:FF:000001">
    <property type="entry name" value="Alpha-1,2-mannosidase subfamily"/>
    <property type="match status" value="1"/>
</dbReference>
<dbReference type="InterPro" id="IPR050883">
    <property type="entry name" value="PNGase"/>
</dbReference>
<dbReference type="Gene3D" id="2.70.98.10">
    <property type="match status" value="1"/>
</dbReference>
<dbReference type="Gene3D" id="3.30.2080.10">
    <property type="entry name" value="GH92 mannosidase domain"/>
    <property type="match status" value="1"/>
</dbReference>
<dbReference type="EMBL" id="BIFR01000002">
    <property type="protein sequence ID" value="GCE15460.1"/>
    <property type="molecule type" value="Genomic_DNA"/>
</dbReference>
<name>A0A402A8H8_9CHLR</name>
<dbReference type="GO" id="GO:0030246">
    <property type="term" value="F:carbohydrate binding"/>
    <property type="evidence" value="ECO:0007669"/>
    <property type="project" value="InterPro"/>
</dbReference>
<dbReference type="Pfam" id="PF17678">
    <property type="entry name" value="Glyco_hydro_92N"/>
    <property type="match status" value="1"/>
</dbReference>
<protein>
    <recommendedName>
        <fullName evidence="5">Alpha-1,2-mannosidase</fullName>
    </recommendedName>
</protein>
<evidence type="ECO:0008006" key="5">
    <source>
        <dbReference type="Google" id="ProtNLM"/>
    </source>
</evidence>
<dbReference type="AlphaFoldDB" id="A0A402A8H8"/>
<evidence type="ECO:0000259" key="2">
    <source>
        <dbReference type="Pfam" id="PF17678"/>
    </source>
</evidence>
<feature type="domain" description="Glycosyl hydrolase family 92" evidence="1">
    <location>
        <begin position="311"/>
        <end position="753"/>
    </location>
</feature>
<dbReference type="InterPro" id="IPR014718">
    <property type="entry name" value="GH-type_carb-bd"/>
</dbReference>
<gene>
    <name evidence="3" type="ORF">KTT_53190</name>
</gene>
<dbReference type="NCBIfam" id="TIGR01180">
    <property type="entry name" value="aman2_put"/>
    <property type="match status" value="1"/>
</dbReference>
<dbReference type="InterPro" id="IPR005887">
    <property type="entry name" value="GH92_a_mannosidase_put"/>
</dbReference>
<proteinExistence type="predicted"/>
<evidence type="ECO:0000313" key="4">
    <source>
        <dbReference type="Proteomes" id="UP000287352"/>
    </source>
</evidence>
<dbReference type="Proteomes" id="UP000287352">
    <property type="component" value="Unassembled WGS sequence"/>
</dbReference>
<dbReference type="PANTHER" id="PTHR12143">
    <property type="entry name" value="PEPTIDE N-GLYCANASE PNGASE -RELATED"/>
    <property type="match status" value="1"/>
</dbReference>
<dbReference type="SUPFAM" id="SSF48208">
    <property type="entry name" value="Six-hairpin glycosidases"/>
    <property type="match status" value="1"/>
</dbReference>
<dbReference type="InterPro" id="IPR012939">
    <property type="entry name" value="Glyco_hydro_92"/>
</dbReference>
<evidence type="ECO:0000313" key="3">
    <source>
        <dbReference type="EMBL" id="GCE15460.1"/>
    </source>
</evidence>
<comment type="caution">
    <text evidence="3">The sequence shown here is derived from an EMBL/GenBank/DDBJ whole genome shotgun (WGS) entry which is preliminary data.</text>
</comment>
<accession>A0A402A8H8</accession>
<dbReference type="GO" id="GO:0006516">
    <property type="term" value="P:glycoprotein catabolic process"/>
    <property type="evidence" value="ECO:0007669"/>
    <property type="project" value="TreeGrafter"/>
</dbReference>